<gene>
    <name evidence="1" type="ORF">MSHI_20900</name>
</gene>
<proteinExistence type="predicted"/>
<name>A0A7I7MPI8_9MYCO</name>
<organism evidence="1 2">
    <name type="scientific">Mycobacterium shinjukuense</name>
    <dbReference type="NCBI Taxonomy" id="398694"/>
    <lineage>
        <taxon>Bacteria</taxon>
        <taxon>Bacillati</taxon>
        <taxon>Actinomycetota</taxon>
        <taxon>Actinomycetes</taxon>
        <taxon>Mycobacteriales</taxon>
        <taxon>Mycobacteriaceae</taxon>
        <taxon>Mycobacterium</taxon>
    </lineage>
</organism>
<evidence type="ECO:0000313" key="2">
    <source>
        <dbReference type="Proteomes" id="UP000467236"/>
    </source>
</evidence>
<accession>A0A7I7MPI8</accession>
<dbReference type="AlphaFoldDB" id="A0A7I7MPI8"/>
<dbReference type="EMBL" id="AP022575">
    <property type="protein sequence ID" value="BBX74184.1"/>
    <property type="molecule type" value="Genomic_DNA"/>
</dbReference>
<dbReference type="Proteomes" id="UP000467236">
    <property type="component" value="Chromosome"/>
</dbReference>
<dbReference type="KEGG" id="mshj:MSHI_20900"/>
<protein>
    <submittedName>
        <fullName evidence="1">Uncharacterized protein</fullName>
    </submittedName>
</protein>
<evidence type="ECO:0000313" key="1">
    <source>
        <dbReference type="EMBL" id="BBX74184.1"/>
    </source>
</evidence>
<sequence>MLTPAMSGGLYAPTSTFPAIGGEVAPVTTAGRLAEVHQGGADPQLGGVVALGGGLDQIGAAVSVGPIDRMPSRRVPAHRQREEPAIRADFGQRRGDVHCRFR</sequence>
<keyword evidence="2" id="KW-1185">Reference proteome</keyword>
<reference evidence="1 2" key="1">
    <citation type="journal article" date="2019" name="Emerg. Microbes Infect.">
        <title>Comprehensive subspecies identification of 175 nontuberculous mycobacteria species based on 7547 genomic profiles.</title>
        <authorList>
            <person name="Matsumoto Y."/>
            <person name="Kinjo T."/>
            <person name="Motooka D."/>
            <person name="Nabeya D."/>
            <person name="Jung N."/>
            <person name="Uechi K."/>
            <person name="Horii T."/>
            <person name="Iida T."/>
            <person name="Fujita J."/>
            <person name="Nakamura S."/>
        </authorList>
    </citation>
    <scope>NUCLEOTIDE SEQUENCE [LARGE SCALE GENOMIC DNA]</scope>
    <source>
        <strain evidence="1 2">JCM 14233</strain>
    </source>
</reference>